<gene>
    <name evidence="2" type="ORF">HH304_08685</name>
</gene>
<proteinExistence type="predicted"/>
<dbReference type="InterPro" id="IPR045361">
    <property type="entry name" value="CIS_tube_prot_N"/>
</dbReference>
<comment type="caution">
    <text evidence="2">The sequence shown here is derived from an EMBL/GenBank/DDBJ whole genome shotgun (WGS) entry which is preliminary data.</text>
</comment>
<keyword evidence="3" id="KW-1185">Reference proteome</keyword>
<accession>A0A848IVG9</accession>
<protein>
    <submittedName>
        <fullName evidence="2">Peptidoglycan-binding protein</fullName>
    </submittedName>
</protein>
<organism evidence="2 3">
    <name type="scientific">Marinigracilibium pacificum</name>
    <dbReference type="NCBI Taxonomy" id="2729599"/>
    <lineage>
        <taxon>Bacteria</taxon>
        <taxon>Pseudomonadati</taxon>
        <taxon>Bacteroidota</taxon>
        <taxon>Cytophagia</taxon>
        <taxon>Cytophagales</taxon>
        <taxon>Flammeovirgaceae</taxon>
        <taxon>Marinigracilibium</taxon>
    </lineage>
</organism>
<sequence length="225" mass="25456">METEVSALKKLEIISYSTASYDVKDELGRMSVYLNPNSITNQMSISYNTEQPKDTEAAEQKFEHINSEKIQFEIWFDGTGSNGEIIKVSEKLKELRKLCYDYIGEAHETPYVGLKWGESLAFNGRMESMNVTHTLFAPNGDSLRAKVNLGFVSARTLEEQAKRQNRSSPDLSHLITVMIGDSLPSLCSRIYGDPNYYLQVAEINGLTSFRDLEPGMELHFPPLKK</sequence>
<dbReference type="Pfam" id="PF19266">
    <property type="entry name" value="CIS_tube"/>
    <property type="match status" value="1"/>
</dbReference>
<evidence type="ECO:0000313" key="2">
    <source>
        <dbReference type="EMBL" id="NMM48473.1"/>
    </source>
</evidence>
<dbReference type="AlphaFoldDB" id="A0A848IVG9"/>
<evidence type="ECO:0000259" key="1">
    <source>
        <dbReference type="Pfam" id="PF19266"/>
    </source>
</evidence>
<feature type="domain" description="Contractile injection system tube protein N-terminal" evidence="1">
    <location>
        <begin position="8"/>
        <end position="162"/>
    </location>
</feature>
<dbReference type="Proteomes" id="UP000559010">
    <property type="component" value="Unassembled WGS sequence"/>
</dbReference>
<dbReference type="EMBL" id="JABBNU010000005">
    <property type="protein sequence ID" value="NMM48473.1"/>
    <property type="molecule type" value="Genomic_DNA"/>
</dbReference>
<evidence type="ECO:0000313" key="3">
    <source>
        <dbReference type="Proteomes" id="UP000559010"/>
    </source>
</evidence>
<reference evidence="2 3" key="1">
    <citation type="submission" date="2020-04" db="EMBL/GenBank/DDBJ databases">
        <title>Flammeovirgaceae bacterium KN852 isolated from deep sea.</title>
        <authorList>
            <person name="Zhang D.-C."/>
        </authorList>
    </citation>
    <scope>NUCLEOTIDE SEQUENCE [LARGE SCALE GENOMIC DNA]</scope>
    <source>
        <strain evidence="2 3">KN852</strain>
    </source>
</reference>
<dbReference type="RefSeq" id="WP_169680354.1">
    <property type="nucleotide sequence ID" value="NZ_JABBNU010000005.1"/>
</dbReference>
<name>A0A848IVG9_9BACT</name>